<accession>A0AAW2HAJ6</accession>
<comment type="caution">
    <text evidence="1">The sequence shown here is derived from an EMBL/GenBank/DDBJ whole genome shotgun (WGS) entry which is preliminary data.</text>
</comment>
<dbReference type="EMBL" id="JARGDH010000005">
    <property type="protein sequence ID" value="KAL0266821.1"/>
    <property type="molecule type" value="Genomic_DNA"/>
</dbReference>
<reference evidence="1" key="1">
    <citation type="journal article" date="2024" name="Gigascience">
        <title>Chromosome-level genome of the poultry shaft louse Menopon gallinae provides insight into the host-switching and adaptive evolution of parasitic lice.</title>
        <authorList>
            <person name="Xu Y."/>
            <person name="Ma L."/>
            <person name="Liu S."/>
            <person name="Liang Y."/>
            <person name="Liu Q."/>
            <person name="He Z."/>
            <person name="Tian L."/>
            <person name="Duan Y."/>
            <person name="Cai W."/>
            <person name="Li H."/>
            <person name="Song F."/>
        </authorList>
    </citation>
    <scope>NUCLEOTIDE SEQUENCE</scope>
    <source>
        <strain evidence="1">Cailab_2023a</strain>
    </source>
</reference>
<dbReference type="AlphaFoldDB" id="A0AAW2HAJ6"/>
<proteinExistence type="predicted"/>
<protein>
    <submittedName>
        <fullName evidence="1">Uncharacterized protein</fullName>
    </submittedName>
</protein>
<gene>
    <name evidence="1" type="ORF">PYX00_009261</name>
</gene>
<organism evidence="1">
    <name type="scientific">Menopon gallinae</name>
    <name type="common">poultry shaft louse</name>
    <dbReference type="NCBI Taxonomy" id="328185"/>
    <lineage>
        <taxon>Eukaryota</taxon>
        <taxon>Metazoa</taxon>
        <taxon>Ecdysozoa</taxon>
        <taxon>Arthropoda</taxon>
        <taxon>Hexapoda</taxon>
        <taxon>Insecta</taxon>
        <taxon>Pterygota</taxon>
        <taxon>Neoptera</taxon>
        <taxon>Paraneoptera</taxon>
        <taxon>Psocodea</taxon>
        <taxon>Troctomorpha</taxon>
        <taxon>Phthiraptera</taxon>
        <taxon>Amblycera</taxon>
        <taxon>Menoponidae</taxon>
        <taxon>Menopon</taxon>
    </lineage>
</organism>
<sequence length="141" mass="15555">MFLLWNGGKKFPALFPRKADRPHCFGADRHPATGIRIVGLEKKLTSDSSAFPSLPGSFSQGKQLTGRRIWMNKYPGADGGLTCGNLFSVGLQISKVDNCSRAINTFILEYNSRDWSTTGARETCSTFSCSIKQMLFPVGER</sequence>
<name>A0AAW2HAJ6_9NEOP</name>
<evidence type="ECO:0000313" key="1">
    <source>
        <dbReference type="EMBL" id="KAL0266821.1"/>
    </source>
</evidence>